<feature type="compositionally biased region" description="Polar residues" evidence="1">
    <location>
        <begin position="146"/>
        <end position="197"/>
    </location>
</feature>
<comment type="caution">
    <text evidence="2">The sequence shown here is derived from an EMBL/GenBank/DDBJ whole genome shotgun (WGS) entry which is preliminary data.</text>
</comment>
<proteinExistence type="predicted"/>
<accession>A0A8H5NHQ5</accession>
<gene>
    <name evidence="2" type="ORF">FPHYL_4057</name>
</gene>
<feature type="region of interest" description="Disordered" evidence="1">
    <location>
        <begin position="74"/>
        <end position="237"/>
    </location>
</feature>
<reference evidence="2 3" key="1">
    <citation type="submission" date="2020-05" db="EMBL/GenBank/DDBJ databases">
        <title>Identification and distribution of gene clusters putatively required for synthesis of sphingolipid metabolism inhibitors in phylogenetically diverse species of the filamentous fungus Fusarium.</title>
        <authorList>
            <person name="Kim H.-S."/>
            <person name="Busman M."/>
            <person name="Brown D.W."/>
            <person name="Divon H."/>
            <person name="Uhlig S."/>
            <person name="Proctor R.H."/>
        </authorList>
    </citation>
    <scope>NUCLEOTIDE SEQUENCE [LARGE SCALE GENOMIC DNA]</scope>
    <source>
        <strain evidence="2 3">NRRL 13617</strain>
    </source>
</reference>
<protein>
    <submittedName>
        <fullName evidence="2">Uncharacterized protein</fullName>
    </submittedName>
</protein>
<name>A0A8H5NHQ5_9HYPO</name>
<dbReference type="EMBL" id="JAAOAQ010000125">
    <property type="protein sequence ID" value="KAF5565839.1"/>
    <property type="molecule type" value="Genomic_DNA"/>
</dbReference>
<dbReference type="Proteomes" id="UP000582016">
    <property type="component" value="Unassembled WGS sequence"/>
</dbReference>
<dbReference type="AlphaFoldDB" id="A0A8H5NHQ5"/>
<evidence type="ECO:0000256" key="1">
    <source>
        <dbReference type="SAM" id="MobiDB-lite"/>
    </source>
</evidence>
<feature type="compositionally biased region" description="Basic and acidic residues" evidence="1">
    <location>
        <begin position="42"/>
        <end position="56"/>
    </location>
</feature>
<keyword evidence="3" id="KW-1185">Reference proteome</keyword>
<feature type="region of interest" description="Disordered" evidence="1">
    <location>
        <begin position="480"/>
        <end position="598"/>
    </location>
</feature>
<feature type="compositionally biased region" description="Polar residues" evidence="1">
    <location>
        <begin position="102"/>
        <end position="136"/>
    </location>
</feature>
<sequence>MGDSLAERHAAALQLLRDLTSSLNDVEPPGDISRAQADYDAAEERHSREQNPEKKRALCRELVRYGDRLEELEEKHKATQAKRKEQLEFFDSRLSKEGYQKLATQASSYTRTGTNHNLENDQATHQTSETPGNPAQTPDLDGSHLSGLSNDRATHETTQSPGDLPQTTGIRNTIEPRSTPSRTHSATPSRGFSTDVDQQVGAEPTGQTARPNKRHDNPSASQPTKRQRQSASSDTVTERTITFDKVYQGGKARWKYRIVKIKGLCYVFGCEKHEKHFCKENPLQAAMSHLKGKGHSCKRSNATQALRSLGTQVLPCTDQDLKLNNDAADCYLAEQEEKKKRRKASTMNLPQAPRTGEIYMAWFGDDDNGYWVHAFLVMPFFPRPGDGMDIQSVTESDLNKDIPPCYKLNGTLDGYDWTDDYEENGKYANNRVYPIMCLAGEIPHKVDWLPVCHFRKLDLENEDLDDKDVIKAYIRKNMTGKCQHGNDVGDESEDLYGDSVHGDNDTSTPSGHGQSPIGSTSENVNTDTSIQPGSTVDNQESRSLGPNLPTRKVKPEPTTIGRGDEAAGRARQPSVRQRWPSARKGPPDMETLDDSDSE</sequence>
<feature type="region of interest" description="Disordered" evidence="1">
    <location>
        <begin position="22"/>
        <end position="56"/>
    </location>
</feature>
<dbReference type="OrthoDB" id="4835412at2759"/>
<feature type="compositionally biased region" description="Basic and acidic residues" evidence="1">
    <location>
        <begin position="74"/>
        <end position="99"/>
    </location>
</feature>
<feature type="compositionally biased region" description="Polar residues" evidence="1">
    <location>
        <begin position="218"/>
        <end position="237"/>
    </location>
</feature>
<evidence type="ECO:0000313" key="3">
    <source>
        <dbReference type="Proteomes" id="UP000582016"/>
    </source>
</evidence>
<organism evidence="2 3">
    <name type="scientific">Fusarium phyllophilum</name>
    <dbReference type="NCBI Taxonomy" id="47803"/>
    <lineage>
        <taxon>Eukaryota</taxon>
        <taxon>Fungi</taxon>
        <taxon>Dikarya</taxon>
        <taxon>Ascomycota</taxon>
        <taxon>Pezizomycotina</taxon>
        <taxon>Sordariomycetes</taxon>
        <taxon>Hypocreomycetidae</taxon>
        <taxon>Hypocreales</taxon>
        <taxon>Nectriaceae</taxon>
        <taxon>Fusarium</taxon>
        <taxon>Fusarium fujikuroi species complex</taxon>
    </lineage>
</organism>
<evidence type="ECO:0000313" key="2">
    <source>
        <dbReference type="EMBL" id="KAF5565839.1"/>
    </source>
</evidence>
<feature type="compositionally biased region" description="Polar residues" evidence="1">
    <location>
        <begin position="505"/>
        <end position="544"/>
    </location>
</feature>